<dbReference type="PANTHER" id="PTHR11601">
    <property type="entry name" value="CYSTEINE DESULFURYLASE FAMILY MEMBER"/>
    <property type="match status" value="1"/>
</dbReference>
<evidence type="ECO:0000259" key="9">
    <source>
        <dbReference type="Pfam" id="PF00266"/>
    </source>
</evidence>
<dbReference type="InterPro" id="IPR015422">
    <property type="entry name" value="PyrdxlP-dep_Trfase_small"/>
</dbReference>
<accession>A0A8J6NII3</accession>
<comment type="similarity">
    <text evidence="2">Belongs to the class-V pyridoxal-phosphate-dependent aminotransferase family. NifS/IscS subfamily.</text>
</comment>
<evidence type="ECO:0000256" key="8">
    <source>
        <dbReference type="ARBA" id="ARBA00050776"/>
    </source>
</evidence>
<dbReference type="GO" id="GO:0051536">
    <property type="term" value="F:iron-sulfur cluster binding"/>
    <property type="evidence" value="ECO:0007669"/>
    <property type="project" value="UniProtKB-KW"/>
</dbReference>
<protein>
    <submittedName>
        <fullName evidence="10">Cysteine desulfurase</fullName>
    </submittedName>
</protein>
<evidence type="ECO:0000313" key="10">
    <source>
        <dbReference type="EMBL" id="MBC8336983.1"/>
    </source>
</evidence>
<dbReference type="Proteomes" id="UP000614469">
    <property type="component" value="Unassembled WGS sequence"/>
</dbReference>
<dbReference type="InterPro" id="IPR015424">
    <property type="entry name" value="PyrdxlP-dep_Trfase"/>
</dbReference>
<evidence type="ECO:0000256" key="1">
    <source>
        <dbReference type="ARBA" id="ARBA00001933"/>
    </source>
</evidence>
<dbReference type="Pfam" id="PF00266">
    <property type="entry name" value="Aminotran_5"/>
    <property type="match status" value="1"/>
</dbReference>
<dbReference type="EMBL" id="JACNJN010000218">
    <property type="protein sequence ID" value="MBC8336983.1"/>
    <property type="molecule type" value="Genomic_DNA"/>
</dbReference>
<feature type="domain" description="Aminotransferase class V" evidence="9">
    <location>
        <begin position="5"/>
        <end position="370"/>
    </location>
</feature>
<evidence type="ECO:0000256" key="4">
    <source>
        <dbReference type="ARBA" id="ARBA00022723"/>
    </source>
</evidence>
<proteinExistence type="inferred from homology"/>
<dbReference type="Gene3D" id="3.40.640.10">
    <property type="entry name" value="Type I PLP-dependent aspartate aminotransferase-like (Major domain)"/>
    <property type="match status" value="1"/>
</dbReference>
<evidence type="ECO:0000256" key="3">
    <source>
        <dbReference type="ARBA" id="ARBA00022679"/>
    </source>
</evidence>
<dbReference type="GO" id="GO:0046872">
    <property type="term" value="F:metal ion binding"/>
    <property type="evidence" value="ECO:0007669"/>
    <property type="project" value="UniProtKB-KW"/>
</dbReference>
<name>A0A8J6NII3_9CHLR</name>
<dbReference type="GO" id="GO:0031071">
    <property type="term" value="F:cysteine desulfurase activity"/>
    <property type="evidence" value="ECO:0007669"/>
    <property type="project" value="UniProtKB-EC"/>
</dbReference>
<comment type="cofactor">
    <cofactor evidence="1">
        <name>pyridoxal 5'-phosphate</name>
        <dbReference type="ChEBI" id="CHEBI:597326"/>
    </cofactor>
</comment>
<evidence type="ECO:0000313" key="11">
    <source>
        <dbReference type="Proteomes" id="UP000614469"/>
    </source>
</evidence>
<comment type="catalytic activity">
    <reaction evidence="8">
        <text>(sulfur carrier)-H + L-cysteine = (sulfur carrier)-SH + L-alanine</text>
        <dbReference type="Rhea" id="RHEA:43892"/>
        <dbReference type="Rhea" id="RHEA-COMP:14737"/>
        <dbReference type="Rhea" id="RHEA-COMP:14739"/>
        <dbReference type="ChEBI" id="CHEBI:29917"/>
        <dbReference type="ChEBI" id="CHEBI:35235"/>
        <dbReference type="ChEBI" id="CHEBI:57972"/>
        <dbReference type="ChEBI" id="CHEBI:64428"/>
        <dbReference type="EC" id="2.8.1.7"/>
    </reaction>
</comment>
<evidence type="ECO:0000256" key="5">
    <source>
        <dbReference type="ARBA" id="ARBA00022898"/>
    </source>
</evidence>
<keyword evidence="7" id="KW-0411">Iron-sulfur</keyword>
<dbReference type="FunFam" id="3.40.640.10:FF:000084">
    <property type="entry name" value="IscS-like cysteine desulfurase"/>
    <property type="match status" value="1"/>
</dbReference>
<evidence type="ECO:0000256" key="7">
    <source>
        <dbReference type="ARBA" id="ARBA00023014"/>
    </source>
</evidence>
<organism evidence="10 11">
    <name type="scientific">Candidatus Desulfolinea nitratireducens</name>
    <dbReference type="NCBI Taxonomy" id="2841698"/>
    <lineage>
        <taxon>Bacteria</taxon>
        <taxon>Bacillati</taxon>
        <taxon>Chloroflexota</taxon>
        <taxon>Anaerolineae</taxon>
        <taxon>Anaerolineales</taxon>
        <taxon>Anaerolineales incertae sedis</taxon>
        <taxon>Candidatus Desulfolinea</taxon>
    </lineage>
</organism>
<comment type="caution">
    <text evidence="10">The sequence shown here is derived from an EMBL/GenBank/DDBJ whole genome shotgun (WGS) entry which is preliminary data.</text>
</comment>
<dbReference type="InterPro" id="IPR016454">
    <property type="entry name" value="Cysteine_dSase"/>
</dbReference>
<keyword evidence="4" id="KW-0479">Metal-binding</keyword>
<evidence type="ECO:0000256" key="2">
    <source>
        <dbReference type="ARBA" id="ARBA00006490"/>
    </source>
</evidence>
<dbReference type="PIRSF" id="PIRSF005572">
    <property type="entry name" value="NifS"/>
    <property type="match status" value="1"/>
</dbReference>
<keyword evidence="3" id="KW-0808">Transferase</keyword>
<keyword evidence="5" id="KW-0663">Pyridoxal phosphate</keyword>
<dbReference type="AlphaFoldDB" id="A0A8J6NII3"/>
<dbReference type="SUPFAM" id="SSF53383">
    <property type="entry name" value="PLP-dependent transferases"/>
    <property type="match status" value="1"/>
</dbReference>
<sequence length="396" mass="42806">MSEKIYLDYAATTPVDPRVLDMMLPYFTQDFGNPSSVHRYGQKAEAALDEARATVARILNCKPSEIVFTSCGTESNNLAIRGAALDAREQRGANQILTTRVEHTAVTKTVEQLEKYYGFQVKWLDIDETGMVLPKTVAAAIDEKTALISVMYANNEIGTLNPVSEIAKICGAKNVLFHTDALQATGYFPMEVESLGIDLMSLGCHKFYGPKGVGVLYVREGTQLISHQTGGGQEDGLRAGTQNIPYIVGFAEALRLTDMEREARVSHLRPLRDRIIGTVLKEVPDAQLTGHPVERLPNHASFAFKGVDGNTLTQLLDAAGFACSSGSACKTGNPEPSGVMTAIGLKPDWGLGSLRVTLGAHSTSMQVDSFLAALPDIVDRTRNLTRDTLSGTSKRG</sequence>
<dbReference type="Gene3D" id="3.90.1150.10">
    <property type="entry name" value="Aspartate Aminotransferase, domain 1"/>
    <property type="match status" value="1"/>
</dbReference>
<evidence type="ECO:0000256" key="6">
    <source>
        <dbReference type="ARBA" id="ARBA00023004"/>
    </source>
</evidence>
<dbReference type="PANTHER" id="PTHR11601:SF34">
    <property type="entry name" value="CYSTEINE DESULFURASE"/>
    <property type="match status" value="1"/>
</dbReference>
<dbReference type="InterPro" id="IPR000192">
    <property type="entry name" value="Aminotrans_V_dom"/>
</dbReference>
<gene>
    <name evidence="10" type="ORF">H8E29_17140</name>
</gene>
<dbReference type="Gene3D" id="1.10.260.50">
    <property type="match status" value="1"/>
</dbReference>
<keyword evidence="6" id="KW-0408">Iron</keyword>
<dbReference type="InterPro" id="IPR015421">
    <property type="entry name" value="PyrdxlP-dep_Trfase_major"/>
</dbReference>
<reference evidence="10 11" key="1">
    <citation type="submission" date="2020-08" db="EMBL/GenBank/DDBJ databases">
        <title>Bridging the membrane lipid divide: bacteria of the FCB group superphylum have the potential to synthesize archaeal ether lipids.</title>
        <authorList>
            <person name="Villanueva L."/>
            <person name="Von Meijenfeldt F.A.B."/>
            <person name="Westbye A.B."/>
            <person name="Yadav S."/>
            <person name="Hopmans E.C."/>
            <person name="Dutilh B.E."/>
            <person name="Sinninghe Damste J.S."/>
        </authorList>
    </citation>
    <scope>NUCLEOTIDE SEQUENCE [LARGE SCALE GENOMIC DNA]</scope>
    <source>
        <strain evidence="10">NIOZ-UU36</strain>
    </source>
</reference>